<feature type="transmembrane region" description="Helical" evidence="7">
    <location>
        <begin position="155"/>
        <end position="179"/>
    </location>
</feature>
<keyword evidence="6 7" id="KW-0012">Acyltransferase</keyword>
<evidence type="ECO:0000256" key="6">
    <source>
        <dbReference type="ARBA" id="ARBA00023315"/>
    </source>
</evidence>
<dbReference type="InterPro" id="IPR001594">
    <property type="entry name" value="Palmitoyltrfase_DHHC"/>
</dbReference>
<dbReference type="InterPro" id="IPR039859">
    <property type="entry name" value="PFA4/ZDH16/20/ERF2-like"/>
</dbReference>
<evidence type="ECO:0000256" key="5">
    <source>
        <dbReference type="ARBA" id="ARBA00023136"/>
    </source>
</evidence>
<proteinExistence type="inferred from homology"/>
<evidence type="ECO:0000313" key="10">
    <source>
        <dbReference type="Proteomes" id="UP000007014"/>
    </source>
</evidence>
<evidence type="ECO:0000313" key="9">
    <source>
        <dbReference type="EMBL" id="BAM79405.1"/>
    </source>
</evidence>
<dbReference type="PROSITE" id="PS50216">
    <property type="entry name" value="DHHC"/>
    <property type="match status" value="1"/>
</dbReference>
<evidence type="ECO:0000256" key="4">
    <source>
        <dbReference type="ARBA" id="ARBA00022989"/>
    </source>
</evidence>
<organism evidence="9 10">
    <name type="scientific">Cyanidioschyzon merolae (strain NIES-3377 / 10D)</name>
    <name type="common">Unicellular red alga</name>
    <dbReference type="NCBI Taxonomy" id="280699"/>
    <lineage>
        <taxon>Eukaryota</taxon>
        <taxon>Rhodophyta</taxon>
        <taxon>Bangiophyceae</taxon>
        <taxon>Cyanidiales</taxon>
        <taxon>Cyanidiaceae</taxon>
        <taxon>Cyanidioschyzon</taxon>
    </lineage>
</organism>
<evidence type="ECO:0000256" key="2">
    <source>
        <dbReference type="ARBA" id="ARBA00022679"/>
    </source>
</evidence>
<dbReference type="GO" id="GO:0005783">
    <property type="term" value="C:endoplasmic reticulum"/>
    <property type="evidence" value="ECO:0007669"/>
    <property type="project" value="TreeGrafter"/>
</dbReference>
<name>M1V4I6_CYAM1</name>
<dbReference type="GO" id="GO:0005794">
    <property type="term" value="C:Golgi apparatus"/>
    <property type="evidence" value="ECO:0007669"/>
    <property type="project" value="TreeGrafter"/>
</dbReference>
<reference evidence="9 10" key="1">
    <citation type="journal article" date="2004" name="Nature">
        <title>Genome sequence of the ultrasmall unicellular red alga Cyanidioschyzon merolae 10D.</title>
        <authorList>
            <person name="Matsuzaki M."/>
            <person name="Misumi O."/>
            <person name="Shin-i T."/>
            <person name="Maruyama S."/>
            <person name="Takahara M."/>
            <person name="Miyagishima S."/>
            <person name="Mori T."/>
            <person name="Nishida K."/>
            <person name="Yagisawa F."/>
            <person name="Nishida K."/>
            <person name="Yoshida Y."/>
            <person name="Nishimura Y."/>
            <person name="Nakao S."/>
            <person name="Kobayashi T."/>
            <person name="Momoyama Y."/>
            <person name="Higashiyama T."/>
            <person name="Minoda A."/>
            <person name="Sano M."/>
            <person name="Nomoto H."/>
            <person name="Oishi K."/>
            <person name="Hayashi H."/>
            <person name="Ohta F."/>
            <person name="Nishizaka S."/>
            <person name="Haga S."/>
            <person name="Miura S."/>
            <person name="Morishita T."/>
            <person name="Kabeya Y."/>
            <person name="Terasawa K."/>
            <person name="Suzuki Y."/>
            <person name="Ishii Y."/>
            <person name="Asakawa S."/>
            <person name="Takano H."/>
            <person name="Ohta N."/>
            <person name="Kuroiwa H."/>
            <person name="Tanaka K."/>
            <person name="Shimizu N."/>
            <person name="Sugano S."/>
            <person name="Sato N."/>
            <person name="Nozaki H."/>
            <person name="Ogasawara N."/>
            <person name="Kohara Y."/>
            <person name="Kuroiwa T."/>
        </authorList>
    </citation>
    <scope>NUCLEOTIDE SEQUENCE [LARGE SCALE GENOMIC DNA]</scope>
    <source>
        <strain evidence="9 10">10D</strain>
    </source>
</reference>
<keyword evidence="2 7" id="KW-0808">Transferase</keyword>
<dbReference type="RefSeq" id="XP_005535691.1">
    <property type="nucleotide sequence ID" value="XM_005535634.1"/>
</dbReference>
<dbReference type="HOGENOM" id="CLU_561856_0_0_1"/>
<dbReference type="Gramene" id="CMF007CT">
    <property type="protein sequence ID" value="CMF007CT"/>
    <property type="gene ID" value="CMF007C"/>
</dbReference>
<reference evidence="9 10" key="2">
    <citation type="journal article" date="2007" name="BMC Biol.">
        <title>A 100%-complete sequence reveals unusually simple genomic features in the hot-spring red alga Cyanidioschyzon merolae.</title>
        <authorList>
            <person name="Nozaki H."/>
            <person name="Takano H."/>
            <person name="Misumi O."/>
            <person name="Terasawa K."/>
            <person name="Matsuzaki M."/>
            <person name="Maruyama S."/>
            <person name="Nishida K."/>
            <person name="Yagisawa F."/>
            <person name="Yoshida Y."/>
            <person name="Fujiwara T."/>
            <person name="Takio S."/>
            <person name="Tamura K."/>
            <person name="Chung S.J."/>
            <person name="Nakamura S."/>
            <person name="Kuroiwa H."/>
            <person name="Tanaka K."/>
            <person name="Sato N."/>
            <person name="Kuroiwa T."/>
        </authorList>
    </citation>
    <scope>NUCLEOTIDE SEQUENCE [LARGE SCALE GENOMIC DNA]</scope>
    <source>
        <strain evidence="9 10">10D</strain>
    </source>
</reference>
<keyword evidence="10" id="KW-1185">Reference proteome</keyword>
<accession>M1V4I6</accession>
<feature type="transmembrane region" description="Helical" evidence="7">
    <location>
        <begin position="200"/>
        <end position="225"/>
    </location>
</feature>
<dbReference type="STRING" id="280699.M1V4I6"/>
<dbReference type="GeneID" id="16993117"/>
<feature type="transmembrane region" description="Helical" evidence="7">
    <location>
        <begin position="12"/>
        <end position="38"/>
    </location>
</feature>
<dbReference type="KEGG" id="cme:CYME_CMF007C"/>
<evidence type="ECO:0000259" key="8">
    <source>
        <dbReference type="Pfam" id="PF01529"/>
    </source>
</evidence>
<keyword evidence="4 7" id="KW-1133">Transmembrane helix</keyword>
<keyword evidence="3 7" id="KW-0812">Transmembrane</keyword>
<dbReference type="GO" id="GO:0016020">
    <property type="term" value="C:membrane"/>
    <property type="evidence" value="ECO:0007669"/>
    <property type="project" value="UniProtKB-SubCell"/>
</dbReference>
<comment type="catalytic activity">
    <reaction evidence="7">
        <text>L-cysteinyl-[protein] + hexadecanoyl-CoA = S-hexadecanoyl-L-cysteinyl-[protein] + CoA</text>
        <dbReference type="Rhea" id="RHEA:36683"/>
        <dbReference type="Rhea" id="RHEA-COMP:10131"/>
        <dbReference type="Rhea" id="RHEA-COMP:11032"/>
        <dbReference type="ChEBI" id="CHEBI:29950"/>
        <dbReference type="ChEBI" id="CHEBI:57287"/>
        <dbReference type="ChEBI" id="CHEBI:57379"/>
        <dbReference type="ChEBI" id="CHEBI:74151"/>
        <dbReference type="EC" id="2.3.1.225"/>
    </reaction>
</comment>
<protein>
    <recommendedName>
        <fullName evidence="7">Palmitoyltransferase</fullName>
        <ecNumber evidence="7">2.3.1.225</ecNumber>
    </recommendedName>
</protein>
<keyword evidence="5 7" id="KW-0472">Membrane</keyword>
<comment type="similarity">
    <text evidence="7">Belongs to the DHHC palmitoyltransferase family.</text>
</comment>
<evidence type="ECO:0000256" key="1">
    <source>
        <dbReference type="ARBA" id="ARBA00004141"/>
    </source>
</evidence>
<gene>
    <name evidence="9" type="ORF">CYME_CMF007C</name>
</gene>
<dbReference type="GO" id="GO:0006612">
    <property type="term" value="P:protein targeting to membrane"/>
    <property type="evidence" value="ECO:0007669"/>
    <property type="project" value="TreeGrafter"/>
</dbReference>
<dbReference type="PANTHER" id="PTHR22883">
    <property type="entry name" value="ZINC FINGER DHHC DOMAIN CONTAINING PROTEIN"/>
    <property type="match status" value="1"/>
</dbReference>
<dbReference type="GO" id="GO:0019706">
    <property type="term" value="F:protein-cysteine S-palmitoyltransferase activity"/>
    <property type="evidence" value="ECO:0007669"/>
    <property type="project" value="UniProtKB-EC"/>
</dbReference>
<feature type="domain" description="Palmitoyltransferase DHHC" evidence="8">
    <location>
        <begin position="107"/>
        <end position="240"/>
    </location>
</feature>
<dbReference type="OrthoDB" id="4096362at2759"/>
<comment type="domain">
    <text evidence="7">The DHHC domain is required for palmitoyltransferase activity.</text>
</comment>
<dbReference type="Pfam" id="PF01529">
    <property type="entry name" value="DHHC"/>
    <property type="match status" value="1"/>
</dbReference>
<evidence type="ECO:0000256" key="3">
    <source>
        <dbReference type="ARBA" id="ARBA00022692"/>
    </source>
</evidence>
<dbReference type="Proteomes" id="UP000007014">
    <property type="component" value="Chromosome 6"/>
</dbReference>
<dbReference type="EC" id="2.3.1.225" evidence="7"/>
<feature type="transmembrane region" description="Helical" evidence="7">
    <location>
        <begin position="45"/>
        <end position="67"/>
    </location>
</feature>
<dbReference type="EMBL" id="AP006488">
    <property type="protein sequence ID" value="BAM79405.1"/>
    <property type="molecule type" value="Genomic_DNA"/>
</dbReference>
<sequence length="486" mass="54123">MPLSSLVPSKRRLFVVAAFATAVPQIVFFAGVAPYFCADKAPRGWSVLAVGIFLAVCAWTCFLVAAFTDPGWVPYSAEHEKELLYREASTGLPMNIRVRDRKTGEEFSLKYCENCRVFRPPRTKHCYVCERCCVRLDHHCVWLGQCVGARNHPYFLGYLISILLLLVYGVVVCFLEIGFESEQLGSGTSGFRAALVHRPFPAILALLVGVYCLFVGGFIAALYLVQLFFACTGRTTAEACGRAPIKRGSRIGIAGLAEVLCIAPQDSKKICDRNGRNGAKFVWQYEFLGLEYHEQMISSLKEDKSIVSNAVYDERWSEFEKLRHIPVIVSQSPDRGTASDTSVSQKSLAEWLDRYELMLLRRWIMEGMPERCPQDTPEGGELEAASERKHLELVRAFIRGERASATMSDLEDIRRMLVLWREQICQKRNLPGTVQSGAELATITAATGARGDPEALPEIAATSLHQSRVVCSSFHGRVEITNTCGA</sequence>
<comment type="subcellular location">
    <subcellularLocation>
        <location evidence="1">Membrane</location>
        <topology evidence="1">Multi-pass membrane protein</topology>
    </subcellularLocation>
</comment>
<dbReference type="eggNOG" id="KOG1311">
    <property type="taxonomic scope" value="Eukaryota"/>
</dbReference>
<evidence type="ECO:0000256" key="7">
    <source>
        <dbReference type="RuleBase" id="RU079119"/>
    </source>
</evidence>
<dbReference type="AlphaFoldDB" id="M1V4I6"/>